<dbReference type="RefSeq" id="XP_033528207.1">
    <property type="nucleotide sequence ID" value="XM_033663105.1"/>
</dbReference>
<reference evidence="3" key="1">
    <citation type="journal article" date="2020" name="Stud. Mycol.">
        <title>101 Dothideomycetes genomes: a test case for predicting lifestyles and emergence of pathogens.</title>
        <authorList>
            <person name="Haridas S."/>
            <person name="Albert R."/>
            <person name="Binder M."/>
            <person name="Bloem J."/>
            <person name="Labutti K."/>
            <person name="Salamov A."/>
            <person name="Andreopoulos B."/>
            <person name="Baker S."/>
            <person name="Barry K."/>
            <person name="Bills G."/>
            <person name="Bluhm B."/>
            <person name="Cannon C."/>
            <person name="Castanera R."/>
            <person name="Culley D."/>
            <person name="Daum C."/>
            <person name="Ezra D."/>
            <person name="Gonzalez J."/>
            <person name="Henrissat B."/>
            <person name="Kuo A."/>
            <person name="Liang C."/>
            <person name="Lipzen A."/>
            <person name="Lutzoni F."/>
            <person name="Magnuson J."/>
            <person name="Mondo S."/>
            <person name="Nolan M."/>
            <person name="Ohm R."/>
            <person name="Pangilinan J."/>
            <person name="Park H.-J."/>
            <person name="Ramirez L."/>
            <person name="Alfaro M."/>
            <person name="Sun H."/>
            <person name="Tritt A."/>
            <person name="Yoshinaga Y."/>
            <person name="Zwiers L.-H."/>
            <person name="Turgeon B."/>
            <person name="Goodwin S."/>
            <person name="Spatafora J."/>
            <person name="Crous P."/>
            <person name="Grigoriev I."/>
        </authorList>
    </citation>
    <scope>NUCLEOTIDE SEQUENCE</scope>
    <source>
        <strain evidence="3">CBS 119687</strain>
    </source>
</reference>
<feature type="compositionally biased region" description="Low complexity" evidence="1">
    <location>
        <begin position="103"/>
        <end position="123"/>
    </location>
</feature>
<dbReference type="AlphaFoldDB" id="A0A6A6APV0"/>
<dbReference type="InterPro" id="IPR019327">
    <property type="entry name" value="WKF"/>
</dbReference>
<keyword evidence="4" id="KW-1185">Reference proteome</keyword>
<proteinExistence type="predicted"/>
<feature type="compositionally biased region" description="Low complexity" evidence="1">
    <location>
        <begin position="535"/>
        <end position="561"/>
    </location>
</feature>
<dbReference type="Proteomes" id="UP000799771">
    <property type="component" value="Unassembled WGS sequence"/>
</dbReference>
<accession>A0A6A6APV0</accession>
<dbReference type="OrthoDB" id="10261563at2759"/>
<evidence type="ECO:0000313" key="3">
    <source>
        <dbReference type="EMBL" id="KAF2133820.1"/>
    </source>
</evidence>
<evidence type="ECO:0000313" key="4">
    <source>
        <dbReference type="Proteomes" id="UP000799771"/>
    </source>
</evidence>
<feature type="region of interest" description="Disordered" evidence="1">
    <location>
        <begin position="15"/>
        <end position="239"/>
    </location>
</feature>
<dbReference type="Pfam" id="PF10180">
    <property type="entry name" value="WKF"/>
    <property type="match status" value="1"/>
</dbReference>
<organism evidence="3 4">
    <name type="scientific">Dothidotthia symphoricarpi CBS 119687</name>
    <dbReference type="NCBI Taxonomy" id="1392245"/>
    <lineage>
        <taxon>Eukaryota</taxon>
        <taxon>Fungi</taxon>
        <taxon>Dikarya</taxon>
        <taxon>Ascomycota</taxon>
        <taxon>Pezizomycotina</taxon>
        <taxon>Dothideomycetes</taxon>
        <taxon>Pleosporomycetidae</taxon>
        <taxon>Pleosporales</taxon>
        <taxon>Dothidotthiaceae</taxon>
        <taxon>Dothidotthia</taxon>
    </lineage>
</organism>
<gene>
    <name evidence="3" type="ORF">P153DRAFT_280878</name>
</gene>
<feature type="region of interest" description="Disordered" evidence="1">
    <location>
        <begin position="256"/>
        <end position="330"/>
    </location>
</feature>
<dbReference type="GeneID" id="54403537"/>
<feature type="compositionally biased region" description="Acidic residues" evidence="1">
    <location>
        <begin position="522"/>
        <end position="534"/>
    </location>
</feature>
<feature type="compositionally biased region" description="Basic and acidic residues" evidence="1">
    <location>
        <begin position="148"/>
        <end position="166"/>
    </location>
</feature>
<feature type="region of interest" description="Disordered" evidence="1">
    <location>
        <begin position="489"/>
        <end position="570"/>
    </location>
</feature>
<feature type="compositionally biased region" description="Polar residues" evidence="1">
    <location>
        <begin position="191"/>
        <end position="204"/>
    </location>
</feature>
<feature type="compositionally biased region" description="Basic and acidic residues" evidence="1">
    <location>
        <begin position="416"/>
        <end position="434"/>
    </location>
</feature>
<evidence type="ECO:0000256" key="1">
    <source>
        <dbReference type="SAM" id="MobiDB-lite"/>
    </source>
</evidence>
<name>A0A6A6APV0_9PLEO</name>
<feature type="compositionally biased region" description="Acidic residues" evidence="1">
    <location>
        <begin position="404"/>
        <end position="415"/>
    </location>
</feature>
<protein>
    <recommendedName>
        <fullName evidence="2">WKF domain-containing protein</fullName>
    </recommendedName>
</protein>
<feature type="region of interest" description="Disordered" evidence="1">
    <location>
        <begin position="403"/>
        <end position="446"/>
    </location>
</feature>
<feature type="compositionally biased region" description="Low complexity" evidence="1">
    <location>
        <begin position="511"/>
        <end position="521"/>
    </location>
</feature>
<dbReference type="PANTHER" id="PTHR22306">
    <property type="entry name" value="CHROMOSOME 7 OPEN READING FRAME 50"/>
    <property type="match status" value="1"/>
</dbReference>
<dbReference type="PANTHER" id="PTHR22306:SF2">
    <property type="entry name" value="CHROMOSOME 7 OPEN READING FRAME 50"/>
    <property type="match status" value="1"/>
</dbReference>
<feature type="compositionally biased region" description="Basic and acidic residues" evidence="1">
    <location>
        <begin position="77"/>
        <end position="95"/>
    </location>
</feature>
<dbReference type="EMBL" id="ML977498">
    <property type="protein sequence ID" value="KAF2133820.1"/>
    <property type="molecule type" value="Genomic_DNA"/>
</dbReference>
<feature type="compositionally biased region" description="Basic and acidic residues" evidence="1">
    <location>
        <begin position="275"/>
        <end position="292"/>
    </location>
</feature>
<sequence length="570" mass="61681">MALDGSRIPAWRRLGLGLKNEAQSGVTASDVPEAARGQVQPLTINDEPESIQNDSHFAITPAANGTPSKLGKRKHQHDPAEDHGQPPKKTKDTHLNGDSATETPIIPIADNAAADATPEEAPASEQQPKGDPNYRKKKAKSDRKKKIKADLPVEPKPTKKQPDFERAANPAPSPDGLVTRRKQPTLLASIETDNTTLPPMSTPQRHQHANRIASKDISGSPSRTGRRKSVTFTPDTKKVDGCSGQDLFKKWVADLKGAPSASTEPVSQPVIADEIEAKKLDKKEKDEKKSKEATPTAAKTASETAKSAPPDTKKNPITTTPDTSKGKKKDPSIYISYLTQYYTDRSNWKFNKAKQNDVVDNALNIFRIPDEHSEALLEYIKGLQGAGVIERLKERCLSTVTELNEQDAQDSSMDDPEARKAAQDEALQERVAKEQKRRKVEGDVEALVGHPHGDAYVRRLRRSRAEALLTALGRTAPILPATQTNSINPIVKDLAPPVRDSKKRKRRGDISSSDESSSSEESSSEEDDSSDDSASDSGSASPSAQSSDSESDSGSDSGSGSEESDSSDSD</sequence>
<feature type="compositionally biased region" description="Basic residues" evidence="1">
    <location>
        <begin position="135"/>
        <end position="147"/>
    </location>
</feature>
<evidence type="ECO:0000259" key="2">
    <source>
        <dbReference type="Pfam" id="PF10180"/>
    </source>
</evidence>
<feature type="domain" description="WKF" evidence="2">
    <location>
        <begin position="336"/>
        <end position="397"/>
    </location>
</feature>
<feature type="compositionally biased region" description="Low complexity" evidence="1">
    <location>
        <begin position="293"/>
        <end position="309"/>
    </location>
</feature>